<reference evidence="1 2" key="1">
    <citation type="submission" date="2018-06" db="EMBL/GenBank/DDBJ databases">
        <authorList>
            <consortium name="Pathogen Informatics"/>
            <person name="Doyle S."/>
        </authorList>
    </citation>
    <scope>NUCLEOTIDE SEQUENCE [LARGE SCALE GENOMIC DNA]</scope>
    <source>
        <strain evidence="1 2">NCTC13940</strain>
    </source>
</reference>
<name>A0A2X3GDH4_9LIST</name>
<evidence type="ECO:0000313" key="1">
    <source>
        <dbReference type="EMBL" id="SQC66208.1"/>
    </source>
</evidence>
<dbReference type="AlphaFoldDB" id="A0A2X3GDH4"/>
<sequence>MNYAIPLPNTKNSSAAIAIEGDVLGKAWTGEESVQAASDELAKKANALLKNNE</sequence>
<evidence type="ECO:0000313" key="2">
    <source>
        <dbReference type="Proteomes" id="UP000250257"/>
    </source>
</evidence>
<accession>A0A2X3GDH4</accession>
<gene>
    <name evidence="1" type="ORF">NCTC13940_00513</name>
</gene>
<organism evidence="1 2">
    <name type="scientific">Listeria fleischmannii subsp. fleischmannii</name>
    <dbReference type="NCBI Taxonomy" id="1671902"/>
    <lineage>
        <taxon>Bacteria</taxon>
        <taxon>Bacillati</taxon>
        <taxon>Bacillota</taxon>
        <taxon>Bacilli</taxon>
        <taxon>Bacillales</taxon>
        <taxon>Listeriaceae</taxon>
        <taxon>Listeria</taxon>
    </lineage>
</organism>
<proteinExistence type="predicted"/>
<dbReference type="Proteomes" id="UP000250257">
    <property type="component" value="Unassembled WGS sequence"/>
</dbReference>
<protein>
    <submittedName>
        <fullName evidence="1">Uncharacterized protein</fullName>
    </submittedName>
</protein>
<dbReference type="RefSeq" id="WP_220089305.1">
    <property type="nucleotide sequence ID" value="NZ_UAWT01000004.1"/>
</dbReference>
<dbReference type="EMBL" id="UAWT01000004">
    <property type="protein sequence ID" value="SQC66208.1"/>
    <property type="molecule type" value="Genomic_DNA"/>
</dbReference>